<organism evidence="1 2">
    <name type="scientific">Linum trigynum</name>
    <dbReference type="NCBI Taxonomy" id="586398"/>
    <lineage>
        <taxon>Eukaryota</taxon>
        <taxon>Viridiplantae</taxon>
        <taxon>Streptophyta</taxon>
        <taxon>Embryophyta</taxon>
        <taxon>Tracheophyta</taxon>
        <taxon>Spermatophyta</taxon>
        <taxon>Magnoliopsida</taxon>
        <taxon>eudicotyledons</taxon>
        <taxon>Gunneridae</taxon>
        <taxon>Pentapetalae</taxon>
        <taxon>rosids</taxon>
        <taxon>fabids</taxon>
        <taxon>Malpighiales</taxon>
        <taxon>Linaceae</taxon>
        <taxon>Linum</taxon>
    </lineage>
</organism>
<dbReference type="AlphaFoldDB" id="A0AAV2D634"/>
<protein>
    <submittedName>
        <fullName evidence="1">Uncharacterized protein</fullName>
    </submittedName>
</protein>
<evidence type="ECO:0000313" key="2">
    <source>
        <dbReference type="Proteomes" id="UP001497516"/>
    </source>
</evidence>
<reference evidence="1 2" key="1">
    <citation type="submission" date="2024-04" db="EMBL/GenBank/DDBJ databases">
        <authorList>
            <person name="Fracassetti M."/>
        </authorList>
    </citation>
    <scope>NUCLEOTIDE SEQUENCE [LARGE SCALE GENOMIC DNA]</scope>
</reference>
<dbReference type="EMBL" id="OZ034815">
    <property type="protein sequence ID" value="CAL1368393.1"/>
    <property type="molecule type" value="Genomic_DNA"/>
</dbReference>
<accession>A0AAV2D634</accession>
<keyword evidence="2" id="KW-1185">Reference proteome</keyword>
<name>A0AAV2D634_9ROSI</name>
<gene>
    <name evidence="1" type="ORF">LTRI10_LOCUS11550</name>
</gene>
<sequence>MIFDIDRERSLPHTVPSFSTPAKIPVNSERATDDKRGFLSPLLLGLAPNRGGWLRELGLLEFVAHTYGEDNDGDPR</sequence>
<proteinExistence type="predicted"/>
<dbReference type="Proteomes" id="UP001497516">
    <property type="component" value="Chromosome 2"/>
</dbReference>
<evidence type="ECO:0000313" key="1">
    <source>
        <dbReference type="EMBL" id="CAL1368393.1"/>
    </source>
</evidence>